<name>A0AAU9DP62_9BACT</name>
<organism evidence="4 5">
    <name type="scientific">Fulvitalea axinellae</name>
    <dbReference type="NCBI Taxonomy" id="1182444"/>
    <lineage>
        <taxon>Bacteria</taxon>
        <taxon>Pseudomonadati</taxon>
        <taxon>Bacteroidota</taxon>
        <taxon>Cytophagia</taxon>
        <taxon>Cytophagales</taxon>
        <taxon>Persicobacteraceae</taxon>
        <taxon>Fulvitalea</taxon>
    </lineage>
</organism>
<dbReference type="RefSeq" id="WP_338396230.1">
    <property type="nucleotide sequence ID" value="NZ_AP025324.1"/>
</dbReference>
<dbReference type="GO" id="GO:0051301">
    <property type="term" value="P:cell division"/>
    <property type="evidence" value="ECO:0007669"/>
    <property type="project" value="UniProtKB-KW"/>
</dbReference>
<protein>
    <submittedName>
        <fullName evidence="4">Cell division protein Fic</fullName>
    </submittedName>
</protein>
<evidence type="ECO:0000313" key="5">
    <source>
        <dbReference type="Proteomes" id="UP001348817"/>
    </source>
</evidence>
<keyword evidence="4" id="KW-0132">Cell division</keyword>
<dbReference type="SUPFAM" id="SSF140931">
    <property type="entry name" value="Fic-like"/>
    <property type="match status" value="1"/>
</dbReference>
<feature type="binding site" evidence="2">
    <location>
        <begin position="240"/>
        <end position="241"/>
    </location>
    <ligand>
        <name>ATP</name>
        <dbReference type="ChEBI" id="CHEBI:30616"/>
    </ligand>
</feature>
<dbReference type="InterPro" id="IPR003812">
    <property type="entry name" value="Fido"/>
</dbReference>
<proteinExistence type="predicted"/>
<keyword evidence="2" id="KW-0547">Nucleotide-binding</keyword>
<sequence>MEELFKYNHDDYPNFTYSSERLQGPLLEASRLHGEIIGRFRDAGIDVRNEAVVGVMTDEIVYSARIEGDSLDREDVRDSIRKSMGLGSAKSVHASDGYVEILMDSVSDPGAPLSNSTLFRWHRTLFANGNLDDPGMPVGAFTDERMVIRASGGKVVYMGPPVDRIRSEMNGFMMWFNSASMPAFIKAGIAHLWFEIIHPFGDGNGRIGRAIVDRTLAREFESSLRTVGLSHYIAKHKREYYAQLEFHSKGHMDVTDFLVWFIESISGAIRLSNDRLDSLLKRDKFWARYKAYGFNGRQRKVIDKLLGDDFDAVITTERWCGMTKTSKDSARRDIMALVELGALVEVTDFKRNKKFRLGV</sequence>
<dbReference type="InterPro" id="IPR040198">
    <property type="entry name" value="Fido_containing"/>
</dbReference>
<dbReference type="KEGG" id="fax:FUAX_54470"/>
<dbReference type="PROSITE" id="PS51459">
    <property type="entry name" value="FIDO"/>
    <property type="match status" value="1"/>
</dbReference>
<dbReference type="PANTHER" id="PTHR13504">
    <property type="entry name" value="FIDO DOMAIN-CONTAINING PROTEIN DDB_G0283145"/>
    <property type="match status" value="1"/>
</dbReference>
<gene>
    <name evidence="4" type="ORF">FUAX_54470</name>
</gene>
<reference evidence="4 5" key="1">
    <citation type="submission" date="2021-12" db="EMBL/GenBank/DDBJ databases">
        <title>Genome sequencing of bacteria with rrn-lacking chromosome and rrn-plasmid.</title>
        <authorList>
            <person name="Anda M."/>
            <person name="Iwasaki W."/>
        </authorList>
    </citation>
    <scope>NUCLEOTIDE SEQUENCE [LARGE SCALE GENOMIC DNA]</scope>
    <source>
        <strain evidence="4 5">DSM 100852</strain>
        <plasmid evidence="4 5">pFA10</plasmid>
    </source>
</reference>
<accession>A0AAU9DP62</accession>
<keyword evidence="2" id="KW-0067">ATP-binding</keyword>
<dbReference type="PANTHER" id="PTHR13504:SF33">
    <property type="entry name" value="FIC FAMILY PROTEIN"/>
    <property type="match status" value="1"/>
</dbReference>
<dbReference type="Gene3D" id="1.10.3290.10">
    <property type="entry name" value="Fido-like domain"/>
    <property type="match status" value="1"/>
</dbReference>
<dbReference type="Proteomes" id="UP001348817">
    <property type="component" value="Plasmid pFA10"/>
</dbReference>
<keyword evidence="4" id="KW-0131">Cell cycle</keyword>
<keyword evidence="5" id="KW-1185">Reference proteome</keyword>
<feature type="active site" evidence="1">
    <location>
        <position position="198"/>
    </location>
</feature>
<feature type="binding site" evidence="2">
    <location>
        <begin position="202"/>
        <end position="209"/>
    </location>
    <ligand>
        <name>ATP</name>
        <dbReference type="ChEBI" id="CHEBI:30616"/>
    </ligand>
</feature>
<dbReference type="GO" id="GO:0005524">
    <property type="term" value="F:ATP binding"/>
    <property type="evidence" value="ECO:0007669"/>
    <property type="project" value="UniProtKB-KW"/>
</dbReference>
<evidence type="ECO:0000313" key="4">
    <source>
        <dbReference type="EMBL" id="BDD13015.1"/>
    </source>
</evidence>
<dbReference type="AlphaFoldDB" id="A0AAU9DP62"/>
<dbReference type="Pfam" id="PF02661">
    <property type="entry name" value="Fic"/>
    <property type="match status" value="1"/>
</dbReference>
<dbReference type="InterPro" id="IPR025230">
    <property type="entry name" value="DUF4172"/>
</dbReference>
<dbReference type="EMBL" id="AP025324">
    <property type="protein sequence ID" value="BDD13015.1"/>
    <property type="molecule type" value="Genomic_DNA"/>
</dbReference>
<keyword evidence="4" id="KW-0614">Plasmid</keyword>
<evidence type="ECO:0000259" key="3">
    <source>
        <dbReference type="PROSITE" id="PS51459"/>
    </source>
</evidence>
<evidence type="ECO:0000256" key="1">
    <source>
        <dbReference type="PIRSR" id="PIRSR640198-1"/>
    </source>
</evidence>
<evidence type="ECO:0000256" key="2">
    <source>
        <dbReference type="PIRSR" id="PIRSR640198-2"/>
    </source>
</evidence>
<feature type="domain" description="Fido" evidence="3">
    <location>
        <begin position="113"/>
        <end position="263"/>
    </location>
</feature>
<dbReference type="Pfam" id="PF13776">
    <property type="entry name" value="DUF4172"/>
    <property type="match status" value="1"/>
</dbReference>
<geneLocation type="plasmid" evidence="4 5">
    <name>pFA10</name>
</geneLocation>
<dbReference type="InterPro" id="IPR036597">
    <property type="entry name" value="Fido-like_dom_sf"/>
</dbReference>